<dbReference type="PANTHER" id="PTHR43428:SF1">
    <property type="entry name" value="ARSENATE REDUCTASE"/>
    <property type="match status" value="1"/>
</dbReference>
<feature type="domain" description="Phosphotyrosine protein phosphatase I" evidence="2">
    <location>
        <begin position="18"/>
        <end position="154"/>
    </location>
</feature>
<proteinExistence type="predicted"/>
<dbReference type="SMART" id="SM00226">
    <property type="entry name" value="LMWPc"/>
    <property type="match status" value="1"/>
</dbReference>
<dbReference type="EMBL" id="SJPO01000001">
    <property type="protein sequence ID" value="TWT85696.1"/>
    <property type="molecule type" value="Genomic_DNA"/>
</dbReference>
<sequence length="157" mass="17364">MSRPCFFLAQLTTHYTPMNLLFLCTGNSCRSQMAEGWARALKSDALNAYSAGIEKHGLNPYAVRAMQEAGVDIRGHESQTVADLGPMEFDVVVTVCGHADENCPVFPGNARVVHHPFDDPPRLAADLEDDEAKMKVYRRVRDEIRQFVEGLPGSLEG</sequence>
<dbReference type="GO" id="GO:0004725">
    <property type="term" value="F:protein tyrosine phosphatase activity"/>
    <property type="evidence" value="ECO:0007669"/>
    <property type="project" value="UniProtKB-EC"/>
</dbReference>
<dbReference type="PANTHER" id="PTHR43428">
    <property type="entry name" value="ARSENATE REDUCTASE"/>
    <property type="match status" value="1"/>
</dbReference>
<keyword evidence="4" id="KW-1185">Reference proteome</keyword>
<gene>
    <name evidence="3" type="primary">arsC_1</name>
    <name evidence="3" type="ORF">Pla123a_05030</name>
</gene>
<accession>A0A5C5ZEV7</accession>
<dbReference type="EC" id="3.1.3.48" evidence="3"/>
<dbReference type="Proteomes" id="UP000318478">
    <property type="component" value="Unassembled WGS sequence"/>
</dbReference>
<dbReference type="CDD" id="cd16345">
    <property type="entry name" value="LMWP_ArsC"/>
    <property type="match status" value="1"/>
</dbReference>
<dbReference type="GO" id="GO:0046685">
    <property type="term" value="P:response to arsenic-containing substance"/>
    <property type="evidence" value="ECO:0007669"/>
    <property type="project" value="UniProtKB-KW"/>
</dbReference>
<dbReference type="AlphaFoldDB" id="A0A5C5ZEV7"/>
<keyword evidence="3" id="KW-0378">Hydrolase</keyword>
<protein>
    <submittedName>
        <fullName evidence="3">Protein ArsC</fullName>
        <ecNumber evidence="3">3.1.3.48</ecNumber>
    </submittedName>
</protein>
<evidence type="ECO:0000259" key="2">
    <source>
        <dbReference type="SMART" id="SM00226"/>
    </source>
</evidence>
<organism evidence="3 4">
    <name type="scientific">Posidoniimonas polymericola</name>
    <dbReference type="NCBI Taxonomy" id="2528002"/>
    <lineage>
        <taxon>Bacteria</taxon>
        <taxon>Pseudomonadati</taxon>
        <taxon>Planctomycetota</taxon>
        <taxon>Planctomycetia</taxon>
        <taxon>Pirellulales</taxon>
        <taxon>Lacipirellulaceae</taxon>
        <taxon>Posidoniimonas</taxon>
    </lineage>
</organism>
<dbReference type="Gene3D" id="3.40.50.2300">
    <property type="match status" value="1"/>
</dbReference>
<evidence type="ECO:0000256" key="1">
    <source>
        <dbReference type="ARBA" id="ARBA00022849"/>
    </source>
</evidence>
<dbReference type="InterPro" id="IPR036196">
    <property type="entry name" value="Ptyr_pPase_sf"/>
</dbReference>
<keyword evidence="1" id="KW-0059">Arsenical resistance</keyword>
<dbReference type="SUPFAM" id="SSF52788">
    <property type="entry name" value="Phosphotyrosine protein phosphatases I"/>
    <property type="match status" value="1"/>
</dbReference>
<evidence type="ECO:0000313" key="3">
    <source>
        <dbReference type="EMBL" id="TWT85696.1"/>
    </source>
</evidence>
<reference evidence="3 4" key="1">
    <citation type="submission" date="2019-02" db="EMBL/GenBank/DDBJ databases">
        <title>Deep-cultivation of Planctomycetes and their phenomic and genomic characterization uncovers novel biology.</title>
        <authorList>
            <person name="Wiegand S."/>
            <person name="Jogler M."/>
            <person name="Boedeker C."/>
            <person name="Pinto D."/>
            <person name="Vollmers J."/>
            <person name="Rivas-Marin E."/>
            <person name="Kohn T."/>
            <person name="Peeters S.H."/>
            <person name="Heuer A."/>
            <person name="Rast P."/>
            <person name="Oberbeckmann S."/>
            <person name="Bunk B."/>
            <person name="Jeske O."/>
            <person name="Meyerdierks A."/>
            <person name="Storesund J.E."/>
            <person name="Kallscheuer N."/>
            <person name="Luecker S."/>
            <person name="Lage O.M."/>
            <person name="Pohl T."/>
            <person name="Merkel B.J."/>
            <person name="Hornburger P."/>
            <person name="Mueller R.-W."/>
            <person name="Bruemmer F."/>
            <person name="Labrenz M."/>
            <person name="Spormann A.M."/>
            <person name="Op Den Camp H."/>
            <person name="Overmann J."/>
            <person name="Amann R."/>
            <person name="Jetten M.S.M."/>
            <person name="Mascher T."/>
            <person name="Medema M.H."/>
            <person name="Devos D.P."/>
            <person name="Kaster A.-K."/>
            <person name="Ovreas L."/>
            <person name="Rohde M."/>
            <person name="Galperin M.Y."/>
            <person name="Jogler C."/>
        </authorList>
    </citation>
    <scope>NUCLEOTIDE SEQUENCE [LARGE SCALE GENOMIC DNA]</scope>
    <source>
        <strain evidence="3 4">Pla123a</strain>
    </source>
</reference>
<evidence type="ECO:0000313" key="4">
    <source>
        <dbReference type="Proteomes" id="UP000318478"/>
    </source>
</evidence>
<dbReference type="Pfam" id="PF01451">
    <property type="entry name" value="LMWPc"/>
    <property type="match status" value="1"/>
</dbReference>
<dbReference type="InterPro" id="IPR023485">
    <property type="entry name" value="Ptyr_pPase"/>
</dbReference>
<comment type="caution">
    <text evidence="3">The sequence shown here is derived from an EMBL/GenBank/DDBJ whole genome shotgun (WGS) entry which is preliminary data.</text>
</comment>
<name>A0A5C5ZEV7_9BACT</name>